<reference evidence="3 4" key="1">
    <citation type="journal article" date="2007" name="Science">
        <title>The Chlamydomonas genome reveals the evolution of key animal and plant functions.</title>
        <authorList>
            <person name="Merchant S.S."/>
            <person name="Prochnik S.E."/>
            <person name="Vallon O."/>
            <person name="Harris E.H."/>
            <person name="Karpowicz S.J."/>
            <person name="Witman G.B."/>
            <person name="Terry A."/>
            <person name="Salamov A."/>
            <person name="Fritz-Laylin L.K."/>
            <person name="Marechal-Drouard L."/>
            <person name="Marshall W.F."/>
            <person name="Qu L.H."/>
            <person name="Nelson D.R."/>
            <person name="Sanderfoot A.A."/>
            <person name="Spalding M.H."/>
            <person name="Kapitonov V.V."/>
            <person name="Ren Q."/>
            <person name="Ferris P."/>
            <person name="Lindquist E."/>
            <person name="Shapiro H."/>
            <person name="Lucas S.M."/>
            <person name="Grimwood J."/>
            <person name="Schmutz J."/>
            <person name="Cardol P."/>
            <person name="Cerutti H."/>
            <person name="Chanfreau G."/>
            <person name="Chen C.L."/>
            <person name="Cognat V."/>
            <person name="Croft M.T."/>
            <person name="Dent R."/>
            <person name="Dutcher S."/>
            <person name="Fernandez E."/>
            <person name="Fukuzawa H."/>
            <person name="Gonzalez-Ballester D."/>
            <person name="Gonzalez-Halphen D."/>
            <person name="Hallmann A."/>
            <person name="Hanikenne M."/>
            <person name="Hippler M."/>
            <person name="Inwood W."/>
            <person name="Jabbari K."/>
            <person name="Kalanon M."/>
            <person name="Kuras R."/>
            <person name="Lefebvre P.A."/>
            <person name="Lemaire S.D."/>
            <person name="Lobanov A.V."/>
            <person name="Lohr M."/>
            <person name="Manuell A."/>
            <person name="Meier I."/>
            <person name="Mets L."/>
            <person name="Mittag M."/>
            <person name="Mittelmeier T."/>
            <person name="Moroney J.V."/>
            <person name="Moseley J."/>
            <person name="Napoli C."/>
            <person name="Nedelcu A.M."/>
            <person name="Niyogi K."/>
            <person name="Novoselov S.V."/>
            <person name="Paulsen I.T."/>
            <person name="Pazour G."/>
            <person name="Purton S."/>
            <person name="Ral J.P."/>
            <person name="Riano-Pachon D.M."/>
            <person name="Riekhof W."/>
            <person name="Rymarquis L."/>
            <person name="Schroda M."/>
            <person name="Stern D."/>
            <person name="Umen J."/>
            <person name="Willows R."/>
            <person name="Wilson N."/>
            <person name="Zimmer S.L."/>
            <person name="Allmer J."/>
            <person name="Balk J."/>
            <person name="Bisova K."/>
            <person name="Chen C.J."/>
            <person name="Elias M."/>
            <person name="Gendler K."/>
            <person name="Hauser C."/>
            <person name="Lamb M.R."/>
            <person name="Ledford H."/>
            <person name="Long J.C."/>
            <person name="Minagawa J."/>
            <person name="Page M.D."/>
            <person name="Pan J."/>
            <person name="Pootakham W."/>
            <person name="Roje S."/>
            <person name="Rose A."/>
            <person name="Stahlberg E."/>
            <person name="Terauchi A.M."/>
            <person name="Yang P."/>
            <person name="Ball S."/>
            <person name="Bowler C."/>
            <person name="Dieckmann C.L."/>
            <person name="Gladyshev V.N."/>
            <person name="Green P."/>
            <person name="Jorgensen R."/>
            <person name="Mayfield S."/>
            <person name="Mueller-Roeber B."/>
            <person name="Rajamani S."/>
            <person name="Sayre R.T."/>
            <person name="Brokstein P."/>
            <person name="Dubchak I."/>
            <person name="Goodstein D."/>
            <person name="Hornick L."/>
            <person name="Huang Y.W."/>
            <person name="Jhaveri J."/>
            <person name="Luo Y."/>
            <person name="Martinez D."/>
            <person name="Ngau W.C."/>
            <person name="Otillar B."/>
            <person name="Poliakov A."/>
            <person name="Porter A."/>
            <person name="Szajkowski L."/>
            <person name="Werner G."/>
            <person name="Zhou K."/>
            <person name="Grigoriev I.V."/>
            <person name="Rokhsar D.S."/>
            <person name="Grossman A.R."/>
        </authorList>
    </citation>
    <scope>NUCLEOTIDE SEQUENCE [LARGE SCALE GENOMIC DNA]</scope>
    <source>
        <strain evidence="4">CC-503</strain>
    </source>
</reference>
<evidence type="ECO:0000256" key="2">
    <source>
        <dbReference type="SAM" id="Phobius"/>
    </source>
</evidence>
<keyword evidence="2" id="KW-0472">Membrane</keyword>
<dbReference type="Proteomes" id="UP000006906">
    <property type="component" value="Chromosome 4"/>
</dbReference>
<dbReference type="EMBL" id="CM008965">
    <property type="protein sequence ID" value="PNW83944.1"/>
    <property type="molecule type" value="Genomic_DNA"/>
</dbReference>
<organism evidence="3 4">
    <name type="scientific">Chlamydomonas reinhardtii</name>
    <name type="common">Chlamydomonas smithii</name>
    <dbReference type="NCBI Taxonomy" id="3055"/>
    <lineage>
        <taxon>Eukaryota</taxon>
        <taxon>Viridiplantae</taxon>
        <taxon>Chlorophyta</taxon>
        <taxon>core chlorophytes</taxon>
        <taxon>Chlorophyceae</taxon>
        <taxon>CS clade</taxon>
        <taxon>Chlamydomonadales</taxon>
        <taxon>Chlamydomonadaceae</taxon>
        <taxon>Chlamydomonas</taxon>
    </lineage>
</organism>
<dbReference type="RefSeq" id="XP_042925119.1">
    <property type="nucleotide sequence ID" value="XM_043061665.1"/>
</dbReference>
<dbReference type="ExpressionAtlas" id="A0A2K3DTU0">
    <property type="expression patterns" value="differential"/>
</dbReference>
<feature type="compositionally biased region" description="Pro residues" evidence="1">
    <location>
        <begin position="226"/>
        <end position="236"/>
    </location>
</feature>
<protein>
    <submittedName>
        <fullName evidence="3">Uncharacterized protein</fullName>
    </submittedName>
</protein>
<dbReference type="AlphaFoldDB" id="A0A2K3DTU0"/>
<feature type="region of interest" description="Disordered" evidence="1">
    <location>
        <begin position="226"/>
        <end position="336"/>
    </location>
</feature>
<feature type="compositionally biased region" description="Low complexity" evidence="1">
    <location>
        <begin position="144"/>
        <end position="158"/>
    </location>
</feature>
<feature type="transmembrane region" description="Helical" evidence="2">
    <location>
        <begin position="12"/>
        <end position="33"/>
    </location>
</feature>
<name>A0A2K3DTU0_CHLRE</name>
<dbReference type="PaxDb" id="3055-EDO99350"/>
<feature type="compositionally biased region" description="Low complexity" evidence="1">
    <location>
        <begin position="237"/>
        <end position="260"/>
    </location>
</feature>
<evidence type="ECO:0000256" key="1">
    <source>
        <dbReference type="SAM" id="MobiDB-lite"/>
    </source>
</evidence>
<proteinExistence type="predicted"/>
<evidence type="ECO:0000313" key="3">
    <source>
        <dbReference type="EMBL" id="PNW83944.1"/>
    </source>
</evidence>
<dbReference type="GeneID" id="66053130"/>
<dbReference type="OrthoDB" id="10656069at2759"/>
<accession>A0A2K3DTU0</accession>
<feature type="compositionally biased region" description="Pro residues" evidence="1">
    <location>
        <begin position="275"/>
        <end position="294"/>
    </location>
</feature>
<evidence type="ECO:0000313" key="4">
    <source>
        <dbReference type="Proteomes" id="UP000006906"/>
    </source>
</evidence>
<dbReference type="Gramene" id="PNW83944">
    <property type="protein sequence ID" value="PNW83944"/>
    <property type="gene ID" value="CHLRE_04g214600v5"/>
</dbReference>
<keyword evidence="4" id="KW-1185">Reference proteome</keyword>
<feature type="region of interest" description="Disordered" evidence="1">
    <location>
        <begin position="137"/>
        <end position="163"/>
    </location>
</feature>
<feature type="transmembrane region" description="Helical" evidence="2">
    <location>
        <begin position="60"/>
        <end position="81"/>
    </location>
</feature>
<dbReference type="InParanoid" id="A0A2K3DTU0"/>
<keyword evidence="2" id="KW-1133">Transmembrane helix</keyword>
<keyword evidence="2" id="KW-0812">Transmembrane</keyword>
<gene>
    <name evidence="3" type="ORF">CHLRE_04g214600v5</name>
</gene>
<feature type="transmembrane region" description="Helical" evidence="2">
    <location>
        <begin position="355"/>
        <end position="379"/>
    </location>
</feature>
<dbReference type="KEGG" id="cre:CHLRE_04g214600v5"/>
<feature type="compositionally biased region" description="Low complexity" evidence="1">
    <location>
        <begin position="306"/>
        <end position="335"/>
    </location>
</feature>
<sequence>MSQPKLQYTSLLRGPILLAHFFATAFAIGYSVAGVRMSIFRIFAHGASPHRTCDAIMLGFMWYGGFTALAASGLTVVLVIVRCCLMSLWARAAGPGGAGVPRLKIIRSRYASARPAALVSLWLAPLAMLESLDEFRNGDGNDDTSSATAPAAGGAAAPQDRYRCSSPGDDVECAAALLLRRSPTASGNASDENSSDVKTAAAGTASIAAGGGGCYSVGYVPLPSAPPQPHLTPPPAASAFSTAASSTSPAPTAAATAAAVPPTPPTAPSSNAFLPPTPSALPPAPAAAPQPPPTTTTSNHHHHQQHQQLLGTPGHHGPPSSSSTSSNTCRSTLSSRPGRCWRATWRLLRCFAAEAGLVLAPVWLHLFVVGSALGVLALLGARVMTDPFY</sequence>